<evidence type="ECO:0000313" key="2">
    <source>
        <dbReference type="Proteomes" id="UP001221757"/>
    </source>
</evidence>
<dbReference type="SUPFAM" id="SSF52047">
    <property type="entry name" value="RNI-like"/>
    <property type="match status" value="1"/>
</dbReference>
<accession>A0AAD7G9R8</accession>
<keyword evidence="2" id="KW-1185">Reference proteome</keyword>
<protein>
    <recommendedName>
        <fullName evidence="3">F-box domain-containing protein</fullName>
    </recommendedName>
</protein>
<evidence type="ECO:0008006" key="3">
    <source>
        <dbReference type="Google" id="ProtNLM"/>
    </source>
</evidence>
<sequence>MSQPDETPSLGWKPSGFLNFWKKPRSPNPGKASTTPAESDLLLPTEIWFDILAGTPGYALEPLSRVSKRLRRIVLPLYLGSQQIFPFVETFAFRRLNVRVELAGYQERARERLEFLSGEQFSPVVRDLFVSPYPPGYNRRHRVEHRPIEDIMKQLILVLPRFCNLKKLVLHFPFCSETLLSSLTALQLDSFELEMLPTAQGEIPVPARTEFFFDRSTSPIQIFPPASLSLRFMFPASLERLVAGPTGTDTIARALLQHPLPSLHTLDLSLRFAASPHFADALAACPNLISIRLRSTAIDGSGIPPFLPPLPRTTIPRLSSYHGPLGFAPAFARNRTLRAARLWSSHSVSAVSTPSLLPPILHTLGPALERLEIGVTVVPESLLETIRDAFPALTVLAINAHLDSFHPGTVERHVLTTALQARLAPPRGLGVRALRLGVQLPGTSHQELGESARAAVEAFPGGYDPTSWRRWVVDQAWYCVEWTRVEGADAAVPADGDADAKAGSGTEGTLTVEYGEHYFRSFDRGSRISSRTVDEAILRIS</sequence>
<name>A0AAD7G9R8_MYCRO</name>
<proteinExistence type="predicted"/>
<reference evidence="1" key="1">
    <citation type="submission" date="2023-03" db="EMBL/GenBank/DDBJ databases">
        <title>Massive genome expansion in bonnet fungi (Mycena s.s.) driven by repeated elements and novel gene families across ecological guilds.</title>
        <authorList>
            <consortium name="Lawrence Berkeley National Laboratory"/>
            <person name="Harder C.B."/>
            <person name="Miyauchi S."/>
            <person name="Viragh M."/>
            <person name="Kuo A."/>
            <person name="Thoen E."/>
            <person name="Andreopoulos B."/>
            <person name="Lu D."/>
            <person name="Skrede I."/>
            <person name="Drula E."/>
            <person name="Henrissat B."/>
            <person name="Morin E."/>
            <person name="Kohler A."/>
            <person name="Barry K."/>
            <person name="LaButti K."/>
            <person name="Morin E."/>
            <person name="Salamov A."/>
            <person name="Lipzen A."/>
            <person name="Mereny Z."/>
            <person name="Hegedus B."/>
            <person name="Baldrian P."/>
            <person name="Stursova M."/>
            <person name="Weitz H."/>
            <person name="Taylor A."/>
            <person name="Grigoriev I.V."/>
            <person name="Nagy L.G."/>
            <person name="Martin F."/>
            <person name="Kauserud H."/>
        </authorList>
    </citation>
    <scope>NUCLEOTIDE SEQUENCE</scope>
    <source>
        <strain evidence="1">CBHHK067</strain>
    </source>
</reference>
<dbReference type="Proteomes" id="UP001221757">
    <property type="component" value="Unassembled WGS sequence"/>
</dbReference>
<gene>
    <name evidence="1" type="ORF">B0H17DRAFT_1205946</name>
</gene>
<organism evidence="1 2">
    <name type="scientific">Mycena rosella</name>
    <name type="common">Pink bonnet</name>
    <name type="synonym">Agaricus rosellus</name>
    <dbReference type="NCBI Taxonomy" id="1033263"/>
    <lineage>
        <taxon>Eukaryota</taxon>
        <taxon>Fungi</taxon>
        <taxon>Dikarya</taxon>
        <taxon>Basidiomycota</taxon>
        <taxon>Agaricomycotina</taxon>
        <taxon>Agaricomycetes</taxon>
        <taxon>Agaricomycetidae</taxon>
        <taxon>Agaricales</taxon>
        <taxon>Marasmiineae</taxon>
        <taxon>Mycenaceae</taxon>
        <taxon>Mycena</taxon>
    </lineage>
</organism>
<dbReference type="InterPro" id="IPR032675">
    <property type="entry name" value="LRR_dom_sf"/>
</dbReference>
<comment type="caution">
    <text evidence="1">The sequence shown here is derived from an EMBL/GenBank/DDBJ whole genome shotgun (WGS) entry which is preliminary data.</text>
</comment>
<evidence type="ECO:0000313" key="1">
    <source>
        <dbReference type="EMBL" id="KAJ7681276.1"/>
    </source>
</evidence>
<dbReference type="AlphaFoldDB" id="A0AAD7G9R8"/>
<dbReference type="Gene3D" id="3.80.10.10">
    <property type="entry name" value="Ribonuclease Inhibitor"/>
    <property type="match status" value="1"/>
</dbReference>
<dbReference type="EMBL" id="JARKIE010000120">
    <property type="protein sequence ID" value="KAJ7681276.1"/>
    <property type="molecule type" value="Genomic_DNA"/>
</dbReference>